<keyword evidence="5" id="KW-0029">Amino-acid transport</keyword>
<feature type="region of interest" description="Disordered" evidence="8">
    <location>
        <begin position="1"/>
        <end position="74"/>
    </location>
</feature>
<dbReference type="PANTHER" id="PTHR43310">
    <property type="entry name" value="SULFATE TRANSPORTER YBAR-RELATED"/>
    <property type="match status" value="1"/>
</dbReference>
<dbReference type="Pfam" id="PF00027">
    <property type="entry name" value="cNMP_binding"/>
    <property type="match status" value="1"/>
</dbReference>
<dbReference type="CDD" id="cd07042">
    <property type="entry name" value="STAS_SulP_like_sulfate_transporter"/>
    <property type="match status" value="1"/>
</dbReference>
<dbReference type="InterPro" id="IPR036513">
    <property type="entry name" value="STAS_dom_sf"/>
</dbReference>
<feature type="domain" description="Cyclic nucleotide-binding" evidence="10">
    <location>
        <begin position="962"/>
        <end position="1035"/>
    </location>
</feature>
<dbReference type="GO" id="GO:0034490">
    <property type="term" value="P:basic amino acid transmembrane import into vacuole"/>
    <property type="evidence" value="ECO:0007669"/>
    <property type="project" value="UniProtKB-ARBA"/>
</dbReference>
<dbReference type="InterPro" id="IPR000595">
    <property type="entry name" value="cNMP-bd_dom"/>
</dbReference>
<dbReference type="FunFam" id="3.30.750.24:FF:000012">
    <property type="entry name" value="Sulfate transporter family protein"/>
    <property type="match status" value="1"/>
</dbReference>
<dbReference type="InterPro" id="IPR002645">
    <property type="entry name" value="STAS_dom"/>
</dbReference>
<keyword evidence="7 9" id="KW-0472">Membrane</keyword>
<dbReference type="GO" id="GO:0000329">
    <property type="term" value="C:fungal-type vacuole membrane"/>
    <property type="evidence" value="ECO:0007669"/>
    <property type="project" value="UniProtKB-ARBA"/>
</dbReference>
<dbReference type="SUPFAM" id="SSF51206">
    <property type="entry name" value="cAMP-binding domain-like"/>
    <property type="match status" value="1"/>
</dbReference>
<keyword evidence="13" id="KW-1185">Reference proteome</keyword>
<dbReference type="Gene3D" id="2.60.120.10">
    <property type="entry name" value="Jelly Rolls"/>
    <property type="match status" value="1"/>
</dbReference>
<feature type="transmembrane region" description="Helical" evidence="9">
    <location>
        <begin position="616"/>
        <end position="649"/>
    </location>
</feature>
<comment type="caution">
    <text evidence="12">The sequence shown here is derived from an EMBL/GenBank/DDBJ whole genome shotgun (WGS) entry which is preliminary data.</text>
</comment>
<evidence type="ECO:0000256" key="2">
    <source>
        <dbReference type="ARBA" id="ARBA00022448"/>
    </source>
</evidence>
<dbReference type="SUPFAM" id="SSF52091">
    <property type="entry name" value="SpoIIaa-like"/>
    <property type="match status" value="1"/>
</dbReference>
<comment type="subcellular location">
    <subcellularLocation>
        <location evidence="1">Vacuole membrane</location>
        <topology evidence="1">Multi-pass membrane protein</topology>
    </subcellularLocation>
</comment>
<feature type="domain" description="STAS" evidence="11">
    <location>
        <begin position="739"/>
        <end position="849"/>
    </location>
</feature>
<feature type="transmembrane region" description="Helical" evidence="9">
    <location>
        <begin position="405"/>
        <end position="430"/>
    </location>
</feature>
<feature type="transmembrane region" description="Helical" evidence="9">
    <location>
        <begin position="535"/>
        <end position="556"/>
    </location>
</feature>
<evidence type="ECO:0000256" key="9">
    <source>
        <dbReference type="SAM" id="Phobius"/>
    </source>
</evidence>
<accession>A0AA38X6Z8</accession>
<feature type="transmembrane region" description="Helical" evidence="9">
    <location>
        <begin position="451"/>
        <end position="472"/>
    </location>
</feature>
<organism evidence="12 13">
    <name type="scientific">Cladophialophora chaetospira</name>
    <dbReference type="NCBI Taxonomy" id="386627"/>
    <lineage>
        <taxon>Eukaryota</taxon>
        <taxon>Fungi</taxon>
        <taxon>Dikarya</taxon>
        <taxon>Ascomycota</taxon>
        <taxon>Pezizomycotina</taxon>
        <taxon>Eurotiomycetes</taxon>
        <taxon>Chaetothyriomycetidae</taxon>
        <taxon>Chaetothyriales</taxon>
        <taxon>Herpotrichiellaceae</taxon>
        <taxon>Cladophialophora</taxon>
    </lineage>
</organism>
<dbReference type="Pfam" id="PF00916">
    <property type="entry name" value="Sulfate_transp"/>
    <property type="match status" value="1"/>
</dbReference>
<feature type="transmembrane region" description="Helical" evidence="9">
    <location>
        <begin position="371"/>
        <end position="393"/>
    </location>
</feature>
<feature type="compositionally biased region" description="Low complexity" evidence="8">
    <location>
        <begin position="111"/>
        <end position="125"/>
    </location>
</feature>
<feature type="transmembrane region" description="Helical" evidence="9">
    <location>
        <begin position="739"/>
        <end position="756"/>
    </location>
</feature>
<evidence type="ECO:0000256" key="3">
    <source>
        <dbReference type="ARBA" id="ARBA00022554"/>
    </source>
</evidence>
<dbReference type="InterPro" id="IPR011547">
    <property type="entry name" value="SLC26A/SulP_dom"/>
</dbReference>
<feature type="transmembrane region" description="Helical" evidence="9">
    <location>
        <begin position="478"/>
        <end position="496"/>
    </location>
</feature>
<dbReference type="AlphaFoldDB" id="A0AA38X6Z8"/>
<evidence type="ECO:0000256" key="6">
    <source>
        <dbReference type="ARBA" id="ARBA00022989"/>
    </source>
</evidence>
<keyword evidence="4 9" id="KW-0812">Transmembrane</keyword>
<gene>
    <name evidence="12" type="ORF">H2200_008035</name>
</gene>
<dbReference type="Gene3D" id="3.30.750.24">
    <property type="entry name" value="STAS domain"/>
    <property type="match status" value="1"/>
</dbReference>
<evidence type="ECO:0000313" key="13">
    <source>
        <dbReference type="Proteomes" id="UP001172673"/>
    </source>
</evidence>
<keyword evidence="6 9" id="KW-1133">Transmembrane helix</keyword>
<dbReference type="CDD" id="cd00038">
    <property type="entry name" value="CAP_ED"/>
    <property type="match status" value="1"/>
</dbReference>
<dbReference type="InterPro" id="IPR014710">
    <property type="entry name" value="RmlC-like_jellyroll"/>
</dbReference>
<dbReference type="InterPro" id="IPR052706">
    <property type="entry name" value="Membrane-Transporter-like"/>
</dbReference>
<evidence type="ECO:0000256" key="8">
    <source>
        <dbReference type="SAM" id="MobiDB-lite"/>
    </source>
</evidence>
<keyword evidence="3" id="KW-0926">Vacuole</keyword>
<evidence type="ECO:0000259" key="11">
    <source>
        <dbReference type="PROSITE" id="PS50801"/>
    </source>
</evidence>
<dbReference type="PROSITE" id="PS50801">
    <property type="entry name" value="STAS"/>
    <property type="match status" value="1"/>
</dbReference>
<sequence>MSTTSPSGKQHTRHSPSLAKSRLGPISSSPMKRSHSEHIVDESSALPISEDLQAGRRSRAASTSHPTAKTPARSFFVRSFHGQLDPAQYSSSAGLRDQTAELATFALSDNASHLGSSPPSSTASSDDGHPDVIEEVSEPVTPEGSEHDQPGDPAVSGLTAMIHNSSDEQEGEHREHRHARDHSDPKTVDRPTASKMLVSSRVDERTALLGDRKTDTIKHGHVTDLEQQNQQQKIGIGVVQKMRVPVDKARSCVHVLSHPKTWSARAIYHEAVVHPISLLPAVFLGLLLNILDALSYGMILFPLGNEIFDSLGSDGIAMFYVSTIVAQVVYSSGGSAFRGGIGSEMIEVVPFFHKMAFTILHKVGEQNPKSVLATTILSFAISAILTGVVFFLMGACKLGLLVSFFPRHILIGCIGGVGWFLVATGIEVAARLPGNLEYNLDTLKQLVRSDTVALWTIPLLLAITLHVVQRYVKSNMLVGGYFVTVAVIFYFFKFALGISMETMHSGGWVFDSPPSGHPWYHFYTLYDFKAVSWEALAETIPTMFALTFFGILHVPINVPALGVSTGEDNLNVNRELVAHGVSNCLSGLFGSVQNYLVYTNSLLFMDSGGNDRLAGLLLAGATFGLLIAGPAVIGYIPIMVVGALIFLLGIELLEEALVGTWGRVHKVEYATIVIIVVTMGAWDFVMGILVGIVLAALSFVLETSRRTAIRATYSGDLAKSLVRRPPVQLKFLREAGQQLFLIKLSGFLFFGTIVGVENRIRALLADEAFTDRPLRFLVLDMAQINGIDYSAAEAFTRIDRLLKKRGVELVVSSLDVDGEVGQALRNVGLFAEDADVEIFPDLNVALEHCENKLLTALYRQQEHRRTKRIASNLDVPKIRPQELPSSYKAEFMGSSPRRTHLHQVAQTTLDEDGTSTAKWQTFKQPLPLMLQIFAEISEKNEDFWFRAAKYFERIVYPRTFVLFKLGDRPNGFYLLEEGLLRCDYDWPQGKYTELIVSGRPCGELPFFSETSRTATMVAEKDCITWRLGAKSWHEMQVHDPDVAQELLVISLRLTKERMDAVTSYILTSAG</sequence>
<evidence type="ECO:0000313" key="12">
    <source>
        <dbReference type="EMBL" id="KAJ9607956.1"/>
    </source>
</evidence>
<feature type="transmembrane region" description="Helical" evidence="9">
    <location>
        <begin position="669"/>
        <end position="701"/>
    </location>
</feature>
<evidence type="ECO:0008006" key="14">
    <source>
        <dbReference type="Google" id="ProtNLM"/>
    </source>
</evidence>
<feature type="region of interest" description="Disordered" evidence="8">
    <location>
        <begin position="110"/>
        <end position="193"/>
    </location>
</feature>
<keyword evidence="2" id="KW-0813">Transport</keyword>
<evidence type="ECO:0000256" key="1">
    <source>
        <dbReference type="ARBA" id="ARBA00004128"/>
    </source>
</evidence>
<name>A0AA38X6Z8_9EURO</name>
<dbReference type="InterPro" id="IPR018490">
    <property type="entry name" value="cNMP-bd_dom_sf"/>
</dbReference>
<feature type="transmembrane region" description="Helical" evidence="9">
    <location>
        <begin position="576"/>
        <end position="596"/>
    </location>
</feature>
<protein>
    <recommendedName>
        <fullName evidence="14">Sulfate transporter family protein</fullName>
    </recommendedName>
</protein>
<dbReference type="Pfam" id="PF01740">
    <property type="entry name" value="STAS"/>
    <property type="match status" value="1"/>
</dbReference>
<evidence type="ECO:0000256" key="7">
    <source>
        <dbReference type="ARBA" id="ARBA00023136"/>
    </source>
</evidence>
<feature type="transmembrane region" description="Helical" evidence="9">
    <location>
        <begin position="278"/>
        <end position="301"/>
    </location>
</feature>
<reference evidence="12" key="1">
    <citation type="submission" date="2022-10" db="EMBL/GenBank/DDBJ databases">
        <title>Culturing micro-colonial fungi from biological soil crusts in the Mojave desert and describing Neophaeococcomyces mojavensis, and introducing the new genera and species Taxawa tesnikishii.</title>
        <authorList>
            <person name="Kurbessoian T."/>
            <person name="Stajich J.E."/>
        </authorList>
    </citation>
    <scope>NUCLEOTIDE SEQUENCE</scope>
    <source>
        <strain evidence="12">TK_41</strain>
    </source>
</reference>
<dbReference type="PANTHER" id="PTHR43310:SF4">
    <property type="entry name" value="AFR304WP"/>
    <property type="match status" value="1"/>
</dbReference>
<dbReference type="SMART" id="SM00100">
    <property type="entry name" value="cNMP"/>
    <property type="match status" value="1"/>
</dbReference>
<evidence type="ECO:0000259" key="10">
    <source>
        <dbReference type="PROSITE" id="PS50042"/>
    </source>
</evidence>
<dbReference type="PROSITE" id="PS50042">
    <property type="entry name" value="CNMP_BINDING_3"/>
    <property type="match status" value="1"/>
</dbReference>
<dbReference type="Proteomes" id="UP001172673">
    <property type="component" value="Unassembled WGS sequence"/>
</dbReference>
<evidence type="ECO:0000256" key="5">
    <source>
        <dbReference type="ARBA" id="ARBA00022970"/>
    </source>
</evidence>
<proteinExistence type="predicted"/>
<evidence type="ECO:0000256" key="4">
    <source>
        <dbReference type="ARBA" id="ARBA00022692"/>
    </source>
</evidence>
<dbReference type="EMBL" id="JAPDRK010000011">
    <property type="protein sequence ID" value="KAJ9607956.1"/>
    <property type="molecule type" value="Genomic_DNA"/>
</dbReference>